<dbReference type="EMBL" id="CP051680">
    <property type="protein sequence ID" value="QJD83993.1"/>
    <property type="molecule type" value="Genomic_DNA"/>
</dbReference>
<dbReference type="KEGG" id="cheb:HH215_12905"/>
<dbReference type="Proteomes" id="UP000502248">
    <property type="component" value="Chromosome"/>
</dbReference>
<organism evidence="1 2">
    <name type="scientific">Cohnella herbarum</name>
    <dbReference type="NCBI Taxonomy" id="2728023"/>
    <lineage>
        <taxon>Bacteria</taxon>
        <taxon>Bacillati</taxon>
        <taxon>Bacillota</taxon>
        <taxon>Bacilli</taxon>
        <taxon>Bacillales</taxon>
        <taxon>Paenibacillaceae</taxon>
        <taxon>Cohnella</taxon>
    </lineage>
</organism>
<reference evidence="1 2" key="1">
    <citation type="submission" date="2020-04" db="EMBL/GenBank/DDBJ databases">
        <title>Genome sequencing of novel species.</title>
        <authorList>
            <person name="Heo J."/>
            <person name="Kim S.-J."/>
            <person name="Kim J.-S."/>
            <person name="Hong S.-B."/>
            <person name="Kwon S.-W."/>
        </authorList>
    </citation>
    <scope>NUCLEOTIDE SEQUENCE [LARGE SCALE GENOMIC DNA]</scope>
    <source>
        <strain evidence="1 2">MFER-1</strain>
    </source>
</reference>
<accession>A0A7Z2ZLF8</accession>
<dbReference type="InterPro" id="IPR014867">
    <property type="entry name" value="Spore_coat_CotH_CotH2/3/7"/>
</dbReference>
<name>A0A7Z2ZLF8_9BACL</name>
<evidence type="ECO:0000313" key="2">
    <source>
        <dbReference type="Proteomes" id="UP000502248"/>
    </source>
</evidence>
<evidence type="ECO:0008006" key="3">
    <source>
        <dbReference type="Google" id="ProtNLM"/>
    </source>
</evidence>
<sequence length="693" mass="78923">MSNSFEYGSPIIYELRSGNSSDPYKPFTNTPYKVIQNSVLLSELPVKSNKVQVRDGALNVPYYEVIDKAPLEFEYVVDYVTGIVKFNPAAEGRTLHFSGFSKGNVYFPADRVWTKRDNGNVTETLKEVIAAGESTIENIEMLSESITGIAKVFITGNTYGMSKDDSKDLNISYRSHKLNFDGIVNIKWQGSSSIGYPKKNFTIKLYTDPNKNKKLEKSFKGWGKQSKFCLKANYIDHSHSRNIVSANLWGEIANSRVSIPEPMKSAPNLGAIDGFPIKLYINNKYEGLYTWNIPKDGWLLGMESNNLHHAFVAAETQDGACAFRENTQLNGSDWSLEFPDVLSAEILQSLNAAINHVKDTDDVTFKANFTKHFDLESALDYYIFAYFTCGIDTLAMNHIMVTYDGQRWHSSMYDLDSTWGLWWDGTSFVSPLRKCPEEYQSSISLLWERLVKHFYIELYERYSHLRKNVLSVSNIINKFEMFTDKIPEYLRKEDVTIYNGIPSVDTNNIAQIRNFVNERSAYVDSKFKSMVKTKTFNHSFTNLLSSGEQFNTEEVWLKSDVNVETNVDIGLFGEKTADRLTSSVAYQAIFQRAAVKPDTDYCFSFYVRNNGTAEVKYSVYDFTNEGNIVDSTSYKSYINAESYTRIIVPFHTPVGCNKVNLYPLRDLGVIGADIFIWGAMLNYGLEPLEYERG</sequence>
<gene>
    <name evidence="1" type="ORF">HH215_12905</name>
</gene>
<dbReference type="Pfam" id="PF08757">
    <property type="entry name" value="CotH"/>
    <property type="match status" value="1"/>
</dbReference>
<dbReference type="AlphaFoldDB" id="A0A7Z2ZLF8"/>
<dbReference type="RefSeq" id="WP_169280279.1">
    <property type="nucleotide sequence ID" value="NZ_CP051680.1"/>
</dbReference>
<protein>
    <recommendedName>
        <fullName evidence="3">Spore coat protein CotH</fullName>
    </recommendedName>
</protein>
<evidence type="ECO:0000313" key="1">
    <source>
        <dbReference type="EMBL" id="QJD83993.1"/>
    </source>
</evidence>
<keyword evidence="2" id="KW-1185">Reference proteome</keyword>
<dbReference type="Gene3D" id="2.60.120.260">
    <property type="entry name" value="Galactose-binding domain-like"/>
    <property type="match status" value="1"/>
</dbReference>
<proteinExistence type="predicted"/>